<dbReference type="SMART" id="SM00360">
    <property type="entry name" value="RRM"/>
    <property type="match status" value="4"/>
</dbReference>
<dbReference type="STRING" id="7375.A0A0L0CQ66"/>
<feature type="compositionally biased region" description="Basic and acidic residues" evidence="4">
    <location>
        <begin position="1"/>
        <end position="16"/>
    </location>
</feature>
<organism evidence="6 7">
    <name type="scientific">Lucilia cuprina</name>
    <name type="common">Green bottle fly</name>
    <name type="synonym">Australian sheep blowfly</name>
    <dbReference type="NCBI Taxonomy" id="7375"/>
    <lineage>
        <taxon>Eukaryota</taxon>
        <taxon>Metazoa</taxon>
        <taxon>Ecdysozoa</taxon>
        <taxon>Arthropoda</taxon>
        <taxon>Hexapoda</taxon>
        <taxon>Insecta</taxon>
        <taxon>Pterygota</taxon>
        <taxon>Neoptera</taxon>
        <taxon>Endopterygota</taxon>
        <taxon>Diptera</taxon>
        <taxon>Brachycera</taxon>
        <taxon>Muscomorpha</taxon>
        <taxon>Oestroidea</taxon>
        <taxon>Calliphoridae</taxon>
        <taxon>Luciliinae</taxon>
        <taxon>Lucilia</taxon>
    </lineage>
</organism>
<gene>
    <name evidence="6" type="ORF">FF38_05925</name>
</gene>
<name>A0A0L0CQ66_LUCCU</name>
<dbReference type="PROSITE" id="PS50102">
    <property type="entry name" value="RRM"/>
    <property type="match status" value="3"/>
</dbReference>
<feature type="domain" description="RRM" evidence="5">
    <location>
        <begin position="33"/>
        <end position="112"/>
    </location>
</feature>
<evidence type="ECO:0000313" key="7">
    <source>
        <dbReference type="Proteomes" id="UP000037069"/>
    </source>
</evidence>
<feature type="domain" description="RRM" evidence="5">
    <location>
        <begin position="405"/>
        <end position="476"/>
    </location>
</feature>
<dbReference type="CDD" id="cd12368">
    <property type="entry name" value="RRM3_RBM45"/>
    <property type="match status" value="1"/>
</dbReference>
<dbReference type="InterPro" id="IPR034203">
    <property type="entry name" value="RBM45_RRM1"/>
</dbReference>
<dbReference type="InterPro" id="IPR012677">
    <property type="entry name" value="Nucleotide-bd_a/b_plait_sf"/>
</dbReference>
<accession>A0A0L0CQ66</accession>
<reference evidence="6 7" key="1">
    <citation type="journal article" date="2015" name="Nat. Commun.">
        <title>Lucilia cuprina genome unlocks parasitic fly biology to underpin future interventions.</title>
        <authorList>
            <person name="Anstead C.A."/>
            <person name="Korhonen P.K."/>
            <person name="Young N.D."/>
            <person name="Hall R.S."/>
            <person name="Jex A.R."/>
            <person name="Murali S.C."/>
            <person name="Hughes D.S."/>
            <person name="Lee S.F."/>
            <person name="Perry T."/>
            <person name="Stroehlein A.J."/>
            <person name="Ansell B.R."/>
            <person name="Breugelmans B."/>
            <person name="Hofmann A."/>
            <person name="Qu J."/>
            <person name="Dugan S."/>
            <person name="Lee S.L."/>
            <person name="Chao H."/>
            <person name="Dinh H."/>
            <person name="Han Y."/>
            <person name="Doddapaneni H.V."/>
            <person name="Worley K.C."/>
            <person name="Muzny D.M."/>
            <person name="Ioannidis P."/>
            <person name="Waterhouse R.M."/>
            <person name="Zdobnov E.M."/>
            <person name="James P.J."/>
            <person name="Bagnall N.H."/>
            <person name="Kotze A.C."/>
            <person name="Gibbs R.A."/>
            <person name="Richards S."/>
            <person name="Batterham P."/>
            <person name="Gasser R.B."/>
        </authorList>
    </citation>
    <scope>NUCLEOTIDE SEQUENCE [LARGE SCALE GENOMIC DNA]</scope>
    <source>
        <strain evidence="6 7">LS</strain>
        <tissue evidence="6">Full body</tissue>
    </source>
</reference>
<dbReference type="Proteomes" id="UP000037069">
    <property type="component" value="Unassembled WGS sequence"/>
</dbReference>
<dbReference type="CDD" id="cd12366">
    <property type="entry name" value="RRM1_RBM45"/>
    <property type="match status" value="1"/>
</dbReference>
<protein>
    <recommendedName>
        <fullName evidence="5">RRM domain-containing protein</fullName>
    </recommendedName>
</protein>
<feature type="domain" description="RRM" evidence="5">
    <location>
        <begin position="128"/>
        <end position="214"/>
    </location>
</feature>
<keyword evidence="1" id="KW-0677">Repeat</keyword>
<evidence type="ECO:0000256" key="3">
    <source>
        <dbReference type="PROSITE-ProRule" id="PRU00176"/>
    </source>
</evidence>
<dbReference type="AlphaFoldDB" id="A0A0L0CQ66"/>
<comment type="caution">
    <text evidence="6">The sequence shown here is derived from an EMBL/GenBank/DDBJ whole genome shotgun (WGS) entry which is preliminary data.</text>
</comment>
<dbReference type="InterPro" id="IPR034207">
    <property type="entry name" value="RBM45_RRM3"/>
</dbReference>
<keyword evidence="7" id="KW-1185">Reference proteome</keyword>
<feature type="region of interest" description="Disordered" evidence="4">
    <location>
        <begin position="475"/>
        <end position="494"/>
    </location>
</feature>
<dbReference type="SUPFAM" id="SSF54928">
    <property type="entry name" value="RNA-binding domain, RBD"/>
    <property type="match status" value="4"/>
</dbReference>
<keyword evidence="2 3" id="KW-0694">RNA-binding</keyword>
<dbReference type="OMA" id="MIPKTYT"/>
<evidence type="ECO:0000256" key="1">
    <source>
        <dbReference type="ARBA" id="ARBA00022737"/>
    </source>
</evidence>
<sequence>MSDYRSQSRDGNREGGRGGGGRNDYSDDDPPMSRLFIICNKAHTEEDFREAFSPFGEIEDIWVVKDKHTGDNKGIAYVKYAKTSDAAKAQEEMNGKTIGTLDRTLKVLVAANRNQGSSKSDNEHEKYVRLFIVCPKTATEDELREEFKQWGPIENVTIVRDKQTGTPKGFGYVRYSKFYHAAVAYENCPSKYKAVFAEPKGSNSRNQREEFGGRNDNTMMSGGNRGGNMGAGFGGGNNMGGNIGGMGGAGMNSGGFNNGGGFNNDWGNNSFNNDMSQFLRMQNVQVPQPTCLEVIVSTCVNQDQLWRLFDIIPGLDYCQITKEYGPRTNEAIVVYDNPEAAIYAKDKLHGLEYPVGERLIVKVSGMSSSRIDTSFIDKRTRKDSICNVPLPPSQPMASSDAPVAQRLFIVLASNLPVSILKNVFSCWKGLIDVYLLPNKNCGYVKYADRDSAQKAIQILNGAEICGSKLKVMEAEERGNGSDGDDGSRKRMRRN</sequence>
<dbReference type="PANTHER" id="PTHR24012">
    <property type="entry name" value="RNA BINDING PROTEIN"/>
    <property type="match status" value="1"/>
</dbReference>
<dbReference type="InterPro" id="IPR035979">
    <property type="entry name" value="RBD_domain_sf"/>
</dbReference>
<feature type="region of interest" description="Disordered" evidence="4">
    <location>
        <begin position="1"/>
        <end position="29"/>
    </location>
</feature>
<dbReference type="InterPro" id="IPR000504">
    <property type="entry name" value="RRM_dom"/>
</dbReference>
<proteinExistence type="predicted"/>
<dbReference type="GO" id="GO:0003723">
    <property type="term" value="F:RNA binding"/>
    <property type="evidence" value="ECO:0007669"/>
    <property type="project" value="UniProtKB-UniRule"/>
</dbReference>
<feature type="region of interest" description="Disordered" evidence="4">
    <location>
        <begin position="199"/>
        <end position="221"/>
    </location>
</feature>
<evidence type="ECO:0000256" key="2">
    <source>
        <dbReference type="ARBA" id="ARBA00022884"/>
    </source>
</evidence>
<dbReference type="EMBL" id="JRES01000080">
    <property type="protein sequence ID" value="KNC34376.1"/>
    <property type="molecule type" value="Genomic_DNA"/>
</dbReference>
<evidence type="ECO:0000256" key="4">
    <source>
        <dbReference type="SAM" id="MobiDB-lite"/>
    </source>
</evidence>
<dbReference type="Pfam" id="PF00076">
    <property type="entry name" value="RRM_1"/>
    <property type="match status" value="4"/>
</dbReference>
<dbReference type="Gene3D" id="3.30.70.330">
    <property type="match status" value="3"/>
</dbReference>
<evidence type="ECO:0000313" key="6">
    <source>
        <dbReference type="EMBL" id="KNC34376.1"/>
    </source>
</evidence>
<dbReference type="OrthoDB" id="78437at2759"/>
<dbReference type="FunFam" id="3.30.70.330:FF:000600">
    <property type="entry name" value="Uncharacterized protein, isoform A"/>
    <property type="match status" value="1"/>
</dbReference>
<evidence type="ECO:0000259" key="5">
    <source>
        <dbReference type="PROSITE" id="PS50102"/>
    </source>
</evidence>